<feature type="compositionally biased region" description="Pro residues" evidence="4">
    <location>
        <begin position="105"/>
        <end position="126"/>
    </location>
</feature>
<evidence type="ECO:0000313" key="6">
    <source>
        <dbReference type="Proteomes" id="UP000655287"/>
    </source>
</evidence>
<dbReference type="PANTHER" id="PTHR22847">
    <property type="entry name" value="WD40 REPEAT PROTEIN"/>
    <property type="match status" value="1"/>
</dbReference>
<evidence type="ECO:0000256" key="1">
    <source>
        <dbReference type="ARBA" id="ARBA00022574"/>
    </source>
</evidence>
<dbReference type="SMART" id="SM00320">
    <property type="entry name" value="WD40"/>
    <property type="match status" value="7"/>
</dbReference>
<feature type="region of interest" description="Disordered" evidence="4">
    <location>
        <begin position="99"/>
        <end position="145"/>
    </location>
</feature>
<dbReference type="InterPro" id="IPR020472">
    <property type="entry name" value="WD40_PAC1"/>
</dbReference>
<dbReference type="InterPro" id="IPR036322">
    <property type="entry name" value="WD40_repeat_dom_sf"/>
</dbReference>
<sequence>MDFARRLRALQQATGLSVRRLEVESARTPRRRQQEALRLKRGTIAGMTSLERPVRPEIANFEVFIDTCLRVARENDIALPPELADRHAWDEAYRELREQVERNPRPPLPRSRTGPPPPAQPIPAEPVDPADPADPAEPVLPAEPVAPARPAMARVAGASLPGRRSLLAASALAAAAAGVGIPLWARRSGSPPAGSPATGPARPAGDDTYSPMGRLLSPPIRRNDPVWAVAIGGLRGEPLAVVGRGDGTVQLWNPVTGHARGGPIAGHDKPVYSIALQAPMAVSGSADGLLRVWNLAADRPTGIRLGDEITAGINGVALGVVDGRTVAVSAGDDHTVRIWDPAAPRRGGRILGRELDAQVKSVATGTLGGRPIAVSGGADGTVRLWDLAARRAVRLLGAHETTVGTVAVGGLPGRTVAVSGSEDGVVRLWDLSADGVAGTMLGDRIFNAVKTVAIGAVQGRTVAIAGADDGSIRIWDLATGRPYGAGLTGHATAAESLAIGRAAGRAIVVAGHWDGTIWTWSL</sequence>
<dbReference type="InterPro" id="IPR019775">
    <property type="entry name" value="WD40_repeat_CS"/>
</dbReference>
<dbReference type="CDD" id="cd00200">
    <property type="entry name" value="WD40"/>
    <property type="match status" value="1"/>
</dbReference>
<evidence type="ECO:0000313" key="5">
    <source>
        <dbReference type="EMBL" id="GII81848.1"/>
    </source>
</evidence>
<keyword evidence="2" id="KW-0677">Repeat</keyword>
<dbReference type="Gene3D" id="2.130.10.10">
    <property type="entry name" value="YVTN repeat-like/Quinoprotein amine dehydrogenase"/>
    <property type="match status" value="2"/>
</dbReference>
<dbReference type="InterPro" id="IPR001680">
    <property type="entry name" value="WD40_rpt"/>
</dbReference>
<dbReference type="SUPFAM" id="SSF50978">
    <property type="entry name" value="WD40 repeat-like"/>
    <property type="match status" value="1"/>
</dbReference>
<evidence type="ECO:0000256" key="3">
    <source>
        <dbReference type="PROSITE-ProRule" id="PRU00221"/>
    </source>
</evidence>
<feature type="compositionally biased region" description="Low complexity" evidence="4">
    <location>
        <begin position="136"/>
        <end position="145"/>
    </location>
</feature>
<keyword evidence="1 3" id="KW-0853">WD repeat</keyword>
<dbReference type="AlphaFoldDB" id="A0A919R9U3"/>
<dbReference type="Proteomes" id="UP000655287">
    <property type="component" value="Unassembled WGS sequence"/>
</dbReference>
<dbReference type="Pfam" id="PF00400">
    <property type="entry name" value="WD40"/>
    <property type="match status" value="5"/>
</dbReference>
<feature type="compositionally biased region" description="Low complexity" evidence="4">
    <location>
        <begin position="188"/>
        <end position="203"/>
    </location>
</feature>
<feature type="repeat" description="WD" evidence="3">
    <location>
        <begin position="396"/>
        <end position="439"/>
    </location>
</feature>
<feature type="repeat" description="WD" evidence="3">
    <location>
        <begin position="464"/>
        <end position="485"/>
    </location>
</feature>
<evidence type="ECO:0000256" key="2">
    <source>
        <dbReference type="ARBA" id="ARBA00022737"/>
    </source>
</evidence>
<reference evidence="5" key="1">
    <citation type="submission" date="2021-01" db="EMBL/GenBank/DDBJ databases">
        <title>Whole genome shotgun sequence of Sphaerisporangium rufum NBRC 109079.</title>
        <authorList>
            <person name="Komaki H."/>
            <person name="Tamura T."/>
        </authorList>
    </citation>
    <scope>NUCLEOTIDE SEQUENCE</scope>
    <source>
        <strain evidence="5">NBRC 109079</strain>
    </source>
</reference>
<dbReference type="PROSITE" id="PS50294">
    <property type="entry name" value="WD_REPEATS_REGION"/>
    <property type="match status" value="2"/>
</dbReference>
<dbReference type="InterPro" id="IPR015943">
    <property type="entry name" value="WD40/YVTN_repeat-like_dom_sf"/>
</dbReference>
<protein>
    <recommendedName>
        <fullName evidence="7">WD40 repeat domain-containing protein</fullName>
    </recommendedName>
</protein>
<feature type="region of interest" description="Disordered" evidence="4">
    <location>
        <begin position="188"/>
        <end position="217"/>
    </location>
</feature>
<dbReference type="PANTHER" id="PTHR22847:SF637">
    <property type="entry name" value="WD REPEAT DOMAIN 5B"/>
    <property type="match status" value="1"/>
</dbReference>
<evidence type="ECO:0000256" key="4">
    <source>
        <dbReference type="SAM" id="MobiDB-lite"/>
    </source>
</evidence>
<dbReference type="EMBL" id="BOOU01000114">
    <property type="protein sequence ID" value="GII81848.1"/>
    <property type="molecule type" value="Genomic_DNA"/>
</dbReference>
<gene>
    <name evidence="5" type="ORF">Sru01_68300</name>
</gene>
<feature type="repeat" description="WD" evidence="3">
    <location>
        <begin position="264"/>
        <end position="303"/>
    </location>
</feature>
<organism evidence="5 6">
    <name type="scientific">Sphaerisporangium rufum</name>
    <dbReference type="NCBI Taxonomy" id="1381558"/>
    <lineage>
        <taxon>Bacteria</taxon>
        <taxon>Bacillati</taxon>
        <taxon>Actinomycetota</taxon>
        <taxon>Actinomycetes</taxon>
        <taxon>Streptosporangiales</taxon>
        <taxon>Streptosporangiaceae</taxon>
        <taxon>Sphaerisporangium</taxon>
    </lineage>
</organism>
<keyword evidence="6" id="KW-1185">Reference proteome</keyword>
<dbReference type="PROSITE" id="PS00678">
    <property type="entry name" value="WD_REPEATS_1"/>
    <property type="match status" value="2"/>
</dbReference>
<feature type="repeat" description="WD" evidence="3">
    <location>
        <begin position="487"/>
        <end position="522"/>
    </location>
</feature>
<dbReference type="PRINTS" id="PR00320">
    <property type="entry name" value="GPROTEINBRPT"/>
</dbReference>
<name>A0A919R9U3_9ACTN</name>
<proteinExistence type="predicted"/>
<comment type="caution">
    <text evidence="5">The sequence shown here is derived from an EMBL/GenBank/DDBJ whole genome shotgun (WGS) entry which is preliminary data.</text>
</comment>
<accession>A0A919R9U3</accession>
<dbReference type="PROSITE" id="PS50082">
    <property type="entry name" value="WD_REPEATS_2"/>
    <property type="match status" value="5"/>
</dbReference>
<evidence type="ECO:0008006" key="7">
    <source>
        <dbReference type="Google" id="ProtNLM"/>
    </source>
</evidence>
<feature type="repeat" description="WD" evidence="3">
    <location>
        <begin position="374"/>
        <end position="395"/>
    </location>
</feature>